<dbReference type="Proteomes" id="UP000034883">
    <property type="component" value="Chromosome"/>
</dbReference>
<evidence type="ECO:0000313" key="2">
    <source>
        <dbReference type="Proteomes" id="UP000034883"/>
    </source>
</evidence>
<reference evidence="1" key="1">
    <citation type="submission" date="2015-03" db="EMBL/GenBank/DDBJ databases">
        <title>Genome assembly of Sandaracinus amylolyticus DSM 53668.</title>
        <authorList>
            <person name="Sharma G."/>
            <person name="Subramanian S."/>
        </authorList>
    </citation>
    <scope>NUCLEOTIDE SEQUENCE [LARGE SCALE GENOMIC DNA]</scope>
    <source>
        <strain evidence="1">DSM 53668</strain>
    </source>
</reference>
<dbReference type="Gene3D" id="3.10.640.10">
    <property type="entry name" value="Restriction endonuclease-like alpha-beta roll domain"/>
    <property type="match status" value="1"/>
</dbReference>
<dbReference type="Pfam" id="PF07152">
    <property type="entry name" value="YaeQ"/>
    <property type="match status" value="1"/>
</dbReference>
<dbReference type="KEGG" id="samy:DB32_007935"/>
<proteinExistence type="predicted"/>
<keyword evidence="2" id="KW-1185">Reference proteome</keyword>
<evidence type="ECO:0000313" key="1">
    <source>
        <dbReference type="EMBL" id="AKF10786.1"/>
    </source>
</evidence>
<dbReference type="OrthoDB" id="5293309at2"/>
<dbReference type="InterPro" id="IPR009822">
    <property type="entry name" value="YaeQ"/>
</dbReference>
<dbReference type="SMART" id="SM01322">
    <property type="entry name" value="YaeQ"/>
    <property type="match status" value="1"/>
</dbReference>
<sequence length="179" mass="19799">MTLTATMRRFEIELADSDRGVYETLDLRVAQHPSETDRYLVARVIARCLEHDEGVDFTRGLAESDEPALWQRDLRGDLRAWIEVGSPSADRLHKASKTGARVVVYAWKNVPQLAREIAERGVHRADELALVALDGAYLDAIATTLDRVNRWSLSVSGGALYLTIGGKLLEGGVERVSIA</sequence>
<dbReference type="RefSeq" id="WP_053237721.1">
    <property type="nucleotide sequence ID" value="NZ_CP011125.1"/>
</dbReference>
<evidence type="ECO:0008006" key="3">
    <source>
        <dbReference type="Google" id="ProtNLM"/>
    </source>
</evidence>
<dbReference type="AlphaFoldDB" id="A0A0F6W9G0"/>
<protein>
    <recommendedName>
        <fullName evidence="3">YaeQ protein</fullName>
    </recommendedName>
</protein>
<accession>A0A0F6W9G0</accession>
<organism evidence="1 2">
    <name type="scientific">Sandaracinus amylolyticus</name>
    <dbReference type="NCBI Taxonomy" id="927083"/>
    <lineage>
        <taxon>Bacteria</taxon>
        <taxon>Pseudomonadati</taxon>
        <taxon>Myxococcota</taxon>
        <taxon>Polyangia</taxon>
        <taxon>Polyangiales</taxon>
        <taxon>Sandaracinaceae</taxon>
        <taxon>Sandaracinus</taxon>
    </lineage>
</organism>
<dbReference type="PANTHER" id="PTHR38784:SF1">
    <property type="entry name" value="SUCROSE PHOSPHORYLASE"/>
    <property type="match status" value="1"/>
</dbReference>
<dbReference type="SUPFAM" id="SSF52980">
    <property type="entry name" value="Restriction endonuclease-like"/>
    <property type="match status" value="1"/>
</dbReference>
<dbReference type="InterPro" id="IPR011335">
    <property type="entry name" value="Restrct_endonuc-II-like"/>
</dbReference>
<dbReference type="PIRSF" id="PIRSF011484">
    <property type="entry name" value="YaeQ"/>
    <property type="match status" value="1"/>
</dbReference>
<dbReference type="InterPro" id="IPR038590">
    <property type="entry name" value="YaeQ_sf"/>
</dbReference>
<gene>
    <name evidence="1" type="ORF">DB32_007935</name>
</gene>
<dbReference type="EMBL" id="CP011125">
    <property type="protein sequence ID" value="AKF10786.1"/>
    <property type="molecule type" value="Genomic_DNA"/>
</dbReference>
<dbReference type="PANTHER" id="PTHR38784">
    <property type="entry name" value="SUCROSE PHOSPHORYLASE"/>
    <property type="match status" value="1"/>
</dbReference>
<name>A0A0F6W9G0_9BACT</name>
<dbReference type="STRING" id="927083.DB32_007935"/>